<dbReference type="SUPFAM" id="SSF53955">
    <property type="entry name" value="Lysozyme-like"/>
    <property type="match status" value="1"/>
</dbReference>
<keyword evidence="7" id="KW-0378">Hydrolase</keyword>
<feature type="region of interest" description="Disordered" evidence="14">
    <location>
        <begin position="1"/>
        <end position="55"/>
    </location>
</feature>
<keyword evidence="15" id="KW-1133">Transmembrane helix</keyword>
<dbReference type="InterPro" id="IPR001264">
    <property type="entry name" value="Glyco_trans_51"/>
</dbReference>
<evidence type="ECO:0000259" key="16">
    <source>
        <dbReference type="Pfam" id="PF00905"/>
    </source>
</evidence>
<evidence type="ECO:0000256" key="10">
    <source>
        <dbReference type="ARBA" id="ARBA00023268"/>
    </source>
</evidence>
<feature type="domain" description="Glycosyl transferase family 51" evidence="17">
    <location>
        <begin position="115"/>
        <end position="291"/>
    </location>
</feature>
<keyword evidence="5" id="KW-0328">Glycosyltransferase</keyword>
<keyword evidence="9" id="KW-0573">Peptidoglycan synthesis</keyword>
<accession>A0A2S9Q0V9</accession>
<dbReference type="EMBL" id="PVLV01000067">
    <property type="protein sequence ID" value="PRH80314.1"/>
    <property type="molecule type" value="Genomic_DNA"/>
</dbReference>
<dbReference type="InterPro" id="IPR050396">
    <property type="entry name" value="Glycosyltr_51/Transpeptidase"/>
</dbReference>
<name>A0A2S9Q0V9_9ACTN</name>
<keyword evidence="3" id="KW-0121">Carboxypeptidase</keyword>
<dbReference type="GO" id="GO:0006508">
    <property type="term" value="P:proteolysis"/>
    <property type="evidence" value="ECO:0007669"/>
    <property type="project" value="UniProtKB-KW"/>
</dbReference>
<evidence type="ECO:0000313" key="18">
    <source>
        <dbReference type="EMBL" id="PRH80314.1"/>
    </source>
</evidence>
<feature type="transmembrane region" description="Helical" evidence="15">
    <location>
        <begin position="72"/>
        <end position="94"/>
    </location>
</feature>
<dbReference type="GO" id="GO:0008360">
    <property type="term" value="P:regulation of cell shape"/>
    <property type="evidence" value="ECO:0007669"/>
    <property type="project" value="UniProtKB-KW"/>
</dbReference>
<dbReference type="Gene3D" id="1.10.3810.10">
    <property type="entry name" value="Biosynthetic peptidoglycan transglycosylase-like"/>
    <property type="match status" value="1"/>
</dbReference>
<keyword evidence="15" id="KW-0812">Transmembrane</keyword>
<protein>
    <submittedName>
        <fullName evidence="18">Penicillin-binding protein</fullName>
    </submittedName>
</protein>
<evidence type="ECO:0000256" key="14">
    <source>
        <dbReference type="SAM" id="MobiDB-lite"/>
    </source>
</evidence>
<gene>
    <name evidence="18" type="ORF">C6N75_04890</name>
</gene>
<evidence type="ECO:0000256" key="5">
    <source>
        <dbReference type="ARBA" id="ARBA00022676"/>
    </source>
</evidence>
<evidence type="ECO:0000256" key="8">
    <source>
        <dbReference type="ARBA" id="ARBA00022960"/>
    </source>
</evidence>
<evidence type="ECO:0000256" key="7">
    <source>
        <dbReference type="ARBA" id="ARBA00022801"/>
    </source>
</evidence>
<dbReference type="InterPro" id="IPR001460">
    <property type="entry name" value="PCN-bd_Tpept"/>
</dbReference>
<organism evidence="18 19">
    <name type="scientific">Streptomyces solincola</name>
    <dbReference type="NCBI Taxonomy" id="2100817"/>
    <lineage>
        <taxon>Bacteria</taxon>
        <taxon>Bacillati</taxon>
        <taxon>Actinomycetota</taxon>
        <taxon>Actinomycetes</taxon>
        <taxon>Kitasatosporales</taxon>
        <taxon>Streptomycetaceae</taxon>
        <taxon>Streptomyces</taxon>
    </lineage>
</organism>
<sequence length="533" mass="58156">MSDEAATPGWQPRDPTLGGPARAGRVFRDGTHPGPGARPTGGRAERTALRAARRRRRRRTGWRRLLPTWRMLLGAVLLGAALLVGGFFVGYHLVAIPPANAAATAQSNVYLYADGSQITQAGDVNRESVPLSRVPRWVQHAVLAAEDRDFYTKPAVDPGAMVRAGWNTVTGKGTQGGSTITQQYVKNYYLGQERTLVRKVKEFFISIKLDREKSKDEIFEGYLNTSFYGRNAYGIQAAARAYYGKDVQDLDTAEGAYLATLLNAPSAYDVTAHPANMDKATRRWSYVMDAMVGERWLSRADRAGTTFPAPYEAEATTGVSGQRGYIVQAVGQYLTERGIVDRETLRQGGFRITTTLERPKQEAFTEAVDNQVTSRLDGSNEADRYLRVGGASVEPSTGYVVAMYGGVDYTRQYVNNATRRDYQVGSTFKPFVFAAAVHNGARTQDGERITPDTLYDGANKRPVEGWRGKPYAPGNEDDVDHGPISVRTATDRSVNAVYAQLAVDVGPAKVEQTAIGLGLPADTPDLNPSPSLA</sequence>
<dbReference type="GO" id="GO:0071555">
    <property type="term" value="P:cell wall organization"/>
    <property type="evidence" value="ECO:0007669"/>
    <property type="project" value="UniProtKB-KW"/>
</dbReference>
<dbReference type="OrthoDB" id="8865355at2"/>
<dbReference type="Gene3D" id="3.40.710.10">
    <property type="entry name" value="DD-peptidase/beta-lactamase superfamily"/>
    <property type="match status" value="1"/>
</dbReference>
<evidence type="ECO:0000259" key="17">
    <source>
        <dbReference type="Pfam" id="PF00912"/>
    </source>
</evidence>
<feature type="non-terminal residue" evidence="18">
    <location>
        <position position="533"/>
    </location>
</feature>
<dbReference type="InterPro" id="IPR012338">
    <property type="entry name" value="Beta-lactam/transpept-like"/>
</dbReference>
<keyword evidence="19" id="KW-1185">Reference proteome</keyword>
<dbReference type="InterPro" id="IPR036950">
    <property type="entry name" value="PBP_transglycosylase"/>
</dbReference>
<dbReference type="GO" id="GO:0030288">
    <property type="term" value="C:outer membrane-bounded periplasmic space"/>
    <property type="evidence" value="ECO:0007669"/>
    <property type="project" value="TreeGrafter"/>
</dbReference>
<evidence type="ECO:0000313" key="19">
    <source>
        <dbReference type="Proteomes" id="UP000239322"/>
    </source>
</evidence>
<dbReference type="AlphaFoldDB" id="A0A2S9Q0V9"/>
<dbReference type="PANTHER" id="PTHR32282:SF34">
    <property type="entry name" value="PENICILLIN-BINDING PROTEIN 1A"/>
    <property type="match status" value="1"/>
</dbReference>
<keyword evidence="15" id="KW-0472">Membrane</keyword>
<dbReference type="GO" id="GO:0009002">
    <property type="term" value="F:serine-type D-Ala-D-Ala carboxypeptidase activity"/>
    <property type="evidence" value="ECO:0007669"/>
    <property type="project" value="UniProtKB-EC"/>
</dbReference>
<keyword evidence="11" id="KW-0961">Cell wall biogenesis/degradation</keyword>
<reference evidence="18 19" key="1">
    <citation type="submission" date="2018-03" db="EMBL/GenBank/DDBJ databases">
        <title>Novel Streptomyces sp. from soil.</title>
        <authorList>
            <person name="Tan G.Y.A."/>
            <person name="Lee Z.Y."/>
        </authorList>
    </citation>
    <scope>NUCLEOTIDE SEQUENCE [LARGE SCALE GENOMIC DNA]</scope>
    <source>
        <strain evidence="18 19">ST5x</strain>
    </source>
</reference>
<dbReference type="RefSeq" id="WP_146132485.1">
    <property type="nucleotide sequence ID" value="NZ_PVLV01000067.1"/>
</dbReference>
<comment type="catalytic activity">
    <reaction evidence="13">
        <text>[GlcNAc-(1-&gt;4)-Mur2Ac(oyl-L-Ala-gamma-D-Glu-L-Lys-D-Ala-D-Ala)](n)-di-trans,octa-cis-undecaprenyl diphosphate + beta-D-GlcNAc-(1-&gt;4)-Mur2Ac(oyl-L-Ala-gamma-D-Glu-L-Lys-D-Ala-D-Ala)-di-trans,octa-cis-undecaprenyl diphosphate = [GlcNAc-(1-&gt;4)-Mur2Ac(oyl-L-Ala-gamma-D-Glu-L-Lys-D-Ala-D-Ala)](n+1)-di-trans,octa-cis-undecaprenyl diphosphate + di-trans,octa-cis-undecaprenyl diphosphate + H(+)</text>
        <dbReference type="Rhea" id="RHEA:23708"/>
        <dbReference type="Rhea" id="RHEA-COMP:9602"/>
        <dbReference type="Rhea" id="RHEA-COMP:9603"/>
        <dbReference type="ChEBI" id="CHEBI:15378"/>
        <dbReference type="ChEBI" id="CHEBI:58405"/>
        <dbReference type="ChEBI" id="CHEBI:60033"/>
        <dbReference type="ChEBI" id="CHEBI:78435"/>
        <dbReference type="EC" id="2.4.99.28"/>
    </reaction>
</comment>
<feature type="domain" description="Penicillin-binding protein transpeptidase" evidence="16">
    <location>
        <begin position="393"/>
        <end position="521"/>
    </location>
</feature>
<evidence type="ECO:0000256" key="13">
    <source>
        <dbReference type="ARBA" id="ARBA00049902"/>
    </source>
</evidence>
<dbReference type="InterPro" id="IPR023346">
    <property type="entry name" value="Lysozyme-like_dom_sf"/>
</dbReference>
<evidence type="ECO:0000256" key="1">
    <source>
        <dbReference type="ARBA" id="ARBA00007090"/>
    </source>
</evidence>
<evidence type="ECO:0000256" key="15">
    <source>
        <dbReference type="SAM" id="Phobius"/>
    </source>
</evidence>
<keyword evidence="10" id="KW-0511">Multifunctional enzyme</keyword>
<evidence type="ECO:0000256" key="6">
    <source>
        <dbReference type="ARBA" id="ARBA00022679"/>
    </source>
</evidence>
<comment type="catalytic activity">
    <reaction evidence="12">
        <text>Preferential cleavage: (Ac)2-L-Lys-D-Ala-|-D-Ala. Also transpeptidation of peptidyl-alanyl moieties that are N-acyl substituents of D-alanine.</text>
        <dbReference type="EC" id="3.4.16.4"/>
    </reaction>
</comment>
<keyword evidence="8" id="KW-0133">Cell shape</keyword>
<comment type="caution">
    <text evidence="18">The sequence shown here is derived from an EMBL/GenBank/DDBJ whole genome shotgun (WGS) entry which is preliminary data.</text>
</comment>
<evidence type="ECO:0000256" key="4">
    <source>
        <dbReference type="ARBA" id="ARBA00022670"/>
    </source>
</evidence>
<dbReference type="FunFam" id="1.10.3810.10:FF:000001">
    <property type="entry name" value="Penicillin-binding protein 1A"/>
    <property type="match status" value="1"/>
</dbReference>
<comment type="similarity">
    <text evidence="2">In the N-terminal section; belongs to the glycosyltransferase 51 family.</text>
</comment>
<evidence type="ECO:0000256" key="3">
    <source>
        <dbReference type="ARBA" id="ARBA00022645"/>
    </source>
</evidence>
<dbReference type="Pfam" id="PF00905">
    <property type="entry name" value="Transpeptidase"/>
    <property type="match status" value="1"/>
</dbReference>
<comment type="similarity">
    <text evidence="1">In the C-terminal section; belongs to the transpeptidase family.</text>
</comment>
<dbReference type="Proteomes" id="UP000239322">
    <property type="component" value="Unassembled WGS sequence"/>
</dbReference>
<dbReference type="GO" id="GO:0008955">
    <property type="term" value="F:peptidoglycan glycosyltransferase activity"/>
    <property type="evidence" value="ECO:0007669"/>
    <property type="project" value="UniProtKB-EC"/>
</dbReference>
<keyword evidence="6" id="KW-0808">Transferase</keyword>
<evidence type="ECO:0000256" key="2">
    <source>
        <dbReference type="ARBA" id="ARBA00007739"/>
    </source>
</evidence>
<dbReference type="SUPFAM" id="SSF56601">
    <property type="entry name" value="beta-lactamase/transpeptidase-like"/>
    <property type="match status" value="1"/>
</dbReference>
<feature type="compositionally biased region" description="Low complexity" evidence="14">
    <location>
        <begin position="32"/>
        <end position="42"/>
    </location>
</feature>
<keyword evidence="4" id="KW-0645">Protease</keyword>
<dbReference type="GO" id="GO:0008658">
    <property type="term" value="F:penicillin binding"/>
    <property type="evidence" value="ECO:0007669"/>
    <property type="project" value="InterPro"/>
</dbReference>
<evidence type="ECO:0000256" key="11">
    <source>
        <dbReference type="ARBA" id="ARBA00023316"/>
    </source>
</evidence>
<proteinExistence type="inferred from homology"/>
<dbReference type="GO" id="GO:0009252">
    <property type="term" value="P:peptidoglycan biosynthetic process"/>
    <property type="evidence" value="ECO:0007669"/>
    <property type="project" value="UniProtKB-KW"/>
</dbReference>
<dbReference type="Pfam" id="PF00912">
    <property type="entry name" value="Transgly"/>
    <property type="match status" value="1"/>
</dbReference>
<evidence type="ECO:0000256" key="12">
    <source>
        <dbReference type="ARBA" id="ARBA00034000"/>
    </source>
</evidence>
<dbReference type="PANTHER" id="PTHR32282">
    <property type="entry name" value="BINDING PROTEIN TRANSPEPTIDASE, PUTATIVE-RELATED"/>
    <property type="match status" value="1"/>
</dbReference>
<evidence type="ECO:0000256" key="9">
    <source>
        <dbReference type="ARBA" id="ARBA00022984"/>
    </source>
</evidence>